<reference evidence="1 2" key="1">
    <citation type="submission" date="2020-10" db="EMBL/GenBank/DDBJ databases">
        <title>Connecting structure to function with the recovery of over 1000 high-quality activated sludge metagenome-assembled genomes encoding full-length rRNA genes using long-read sequencing.</title>
        <authorList>
            <person name="Singleton C.M."/>
            <person name="Petriglieri F."/>
            <person name="Kristensen J.M."/>
            <person name="Kirkegaard R.H."/>
            <person name="Michaelsen T.Y."/>
            <person name="Andersen M.H."/>
            <person name="Karst S.M."/>
            <person name="Dueholm M.S."/>
            <person name="Nielsen P.H."/>
            <person name="Albertsen M."/>
        </authorList>
    </citation>
    <scope>NUCLEOTIDE SEQUENCE [LARGE SCALE GENOMIC DNA]</scope>
    <source>
        <strain evidence="1">Ribe_18-Q3-R11-54_BAT3C.373</strain>
    </source>
</reference>
<name>A0A9D7S9I3_9BACT</name>
<proteinExistence type="predicted"/>
<organism evidence="1 2">
    <name type="scientific">Candidatus Defluviibacterium haderslevense</name>
    <dbReference type="NCBI Taxonomy" id="2981993"/>
    <lineage>
        <taxon>Bacteria</taxon>
        <taxon>Pseudomonadati</taxon>
        <taxon>Bacteroidota</taxon>
        <taxon>Saprospiria</taxon>
        <taxon>Saprospirales</taxon>
        <taxon>Saprospiraceae</taxon>
        <taxon>Candidatus Defluviibacterium</taxon>
    </lineage>
</organism>
<dbReference type="EMBL" id="JADKFW010000010">
    <property type="protein sequence ID" value="MBK9718442.1"/>
    <property type="molecule type" value="Genomic_DNA"/>
</dbReference>
<protein>
    <recommendedName>
        <fullName evidence="3">ABC transporter ATPase</fullName>
    </recommendedName>
</protein>
<comment type="caution">
    <text evidence="1">The sequence shown here is derived from an EMBL/GenBank/DDBJ whole genome shotgun (WGS) entry which is preliminary data.</text>
</comment>
<dbReference type="AlphaFoldDB" id="A0A9D7S9I3"/>
<gene>
    <name evidence="1" type="ORF">IPO85_13215</name>
</gene>
<evidence type="ECO:0000313" key="2">
    <source>
        <dbReference type="Proteomes" id="UP000808349"/>
    </source>
</evidence>
<evidence type="ECO:0000313" key="1">
    <source>
        <dbReference type="EMBL" id="MBK9718442.1"/>
    </source>
</evidence>
<accession>A0A9D7S9I3</accession>
<dbReference type="Proteomes" id="UP000808349">
    <property type="component" value="Unassembled WGS sequence"/>
</dbReference>
<evidence type="ECO:0008006" key="3">
    <source>
        <dbReference type="Google" id="ProtNLM"/>
    </source>
</evidence>
<sequence length="159" mass="18801">MLDLIAYPDTSKVWIYPSDQCIEDTLIPEIYQSIQQFTRQWTSHQAALFATGGILHNYFIVFVVDDQLNSPGGCSIDKSVHFLQDLGRTYHKDFFNRMIFHYLKDNNIFQVHANDLKSLYADQKIDDDTLFFNPLVKNKKEFLEQWLVPLKSSWHYQFL</sequence>